<dbReference type="PROSITE" id="PS50088">
    <property type="entry name" value="ANK_REPEAT"/>
    <property type="match status" value="1"/>
</dbReference>
<dbReference type="InterPro" id="IPR036770">
    <property type="entry name" value="Ankyrin_rpt-contain_sf"/>
</dbReference>
<keyword evidence="1" id="KW-0040">ANK repeat</keyword>
<dbReference type="STRING" id="42155.A0A0R3RCX4"/>
<evidence type="ECO:0000256" key="1">
    <source>
        <dbReference type="PROSITE-ProRule" id="PRU00023"/>
    </source>
</evidence>
<protein>
    <submittedName>
        <fullName evidence="2">ANK_REP_REGION domain-containing protein</fullName>
    </submittedName>
</protein>
<dbReference type="PROSITE" id="PS50297">
    <property type="entry name" value="ANK_REP_REGION"/>
    <property type="match status" value="1"/>
</dbReference>
<evidence type="ECO:0000313" key="2">
    <source>
        <dbReference type="WBParaSite" id="BTMF_0001789701-mRNA-1"/>
    </source>
</evidence>
<dbReference type="Pfam" id="PF12796">
    <property type="entry name" value="Ank_2"/>
    <property type="match status" value="1"/>
</dbReference>
<dbReference type="SUPFAM" id="SSF48403">
    <property type="entry name" value="Ankyrin repeat"/>
    <property type="match status" value="1"/>
</dbReference>
<feature type="repeat" description="ANK" evidence="1">
    <location>
        <begin position="14"/>
        <end position="46"/>
    </location>
</feature>
<dbReference type="InterPro" id="IPR002110">
    <property type="entry name" value="Ankyrin_rpt"/>
</dbReference>
<proteinExistence type="predicted"/>
<dbReference type="AlphaFoldDB" id="A0A0R3RCX4"/>
<dbReference type="WBParaSite" id="BTMF_0001789701-mRNA-1">
    <property type="protein sequence ID" value="BTMF_0001789701-mRNA-1"/>
    <property type="gene ID" value="BTMF_0001789701"/>
</dbReference>
<sequence length="48" mass="5063">LLDAGAPVDAVDQVGQTALHLALRRSHIDIALLLITKGCKLDVQDEVG</sequence>
<accession>A0A0R3RCX4</accession>
<organism evidence="2">
    <name type="scientific">Brugia timori</name>
    <dbReference type="NCBI Taxonomy" id="42155"/>
    <lineage>
        <taxon>Eukaryota</taxon>
        <taxon>Metazoa</taxon>
        <taxon>Ecdysozoa</taxon>
        <taxon>Nematoda</taxon>
        <taxon>Chromadorea</taxon>
        <taxon>Rhabditida</taxon>
        <taxon>Spirurina</taxon>
        <taxon>Spiruromorpha</taxon>
        <taxon>Filarioidea</taxon>
        <taxon>Onchocercidae</taxon>
        <taxon>Brugia</taxon>
    </lineage>
</organism>
<reference evidence="2" key="1">
    <citation type="submission" date="2017-02" db="UniProtKB">
        <authorList>
            <consortium name="WormBaseParasite"/>
        </authorList>
    </citation>
    <scope>IDENTIFICATION</scope>
</reference>
<dbReference type="Gene3D" id="1.25.40.20">
    <property type="entry name" value="Ankyrin repeat-containing domain"/>
    <property type="match status" value="1"/>
</dbReference>
<name>A0A0R3RCX4_9BILA</name>